<proteinExistence type="predicted"/>
<dbReference type="STRING" id="697329.Rumal_0993"/>
<dbReference type="KEGG" id="ral:Rumal_0993"/>
<evidence type="ECO:0000313" key="1">
    <source>
        <dbReference type="EMBL" id="ADU21519.1"/>
    </source>
</evidence>
<dbReference type="Proteomes" id="UP000006919">
    <property type="component" value="Chromosome"/>
</dbReference>
<sequence>MAIPLMHPHKTFFMGSIINNGILLPTPAASERIRINKCTMSYGRIKWFAERIAMK</sequence>
<reference evidence="1 2" key="1">
    <citation type="journal article" date="2011" name="J. Bacteriol.">
        <title>Complete genome of the cellulolytic ruminal bacterium Ruminococcus albus 7.</title>
        <authorList>
            <person name="Suen G."/>
            <person name="Stevenson D.M."/>
            <person name="Bruce D.C."/>
            <person name="Chertkov O."/>
            <person name="Copeland A."/>
            <person name="Cheng J.F."/>
            <person name="Detter C."/>
            <person name="Detter J.C."/>
            <person name="Goodwin L.A."/>
            <person name="Han C.S."/>
            <person name="Hauser L.J."/>
            <person name="Ivanova N.N."/>
            <person name="Kyrpides N.C."/>
            <person name="Land M.L."/>
            <person name="Lapidus A."/>
            <person name="Lucas S."/>
            <person name="Ovchinnikova G."/>
            <person name="Pitluck S."/>
            <person name="Tapia R."/>
            <person name="Woyke T."/>
            <person name="Boyum J."/>
            <person name="Mead D."/>
            <person name="Weimer P.J."/>
        </authorList>
    </citation>
    <scope>NUCLEOTIDE SEQUENCE [LARGE SCALE GENOMIC DNA]</scope>
    <source>
        <strain evidence="2">ATCC 27210 / DSM 20455 / JCM 14654 / NCDO 2250 / 7</strain>
    </source>
</reference>
<dbReference type="HOGENOM" id="CLU_3029674_0_0_9"/>
<name>E6UBW8_RUMA7</name>
<organism evidence="1 2">
    <name type="scientific">Ruminococcus albus (strain ATCC 27210 / DSM 20455 / JCM 14654 / NCDO 2250 / 7)</name>
    <dbReference type="NCBI Taxonomy" id="697329"/>
    <lineage>
        <taxon>Bacteria</taxon>
        <taxon>Bacillati</taxon>
        <taxon>Bacillota</taxon>
        <taxon>Clostridia</taxon>
        <taxon>Eubacteriales</taxon>
        <taxon>Oscillospiraceae</taxon>
        <taxon>Ruminococcus</taxon>
    </lineage>
</organism>
<protein>
    <submittedName>
        <fullName evidence="1">Uncharacterized protein</fullName>
    </submittedName>
</protein>
<evidence type="ECO:0000313" key="2">
    <source>
        <dbReference type="Proteomes" id="UP000006919"/>
    </source>
</evidence>
<dbReference type="EMBL" id="CP002403">
    <property type="protein sequence ID" value="ADU21519.1"/>
    <property type="molecule type" value="Genomic_DNA"/>
</dbReference>
<gene>
    <name evidence="1" type="ordered locus">Rumal_0993</name>
</gene>
<dbReference type="AlphaFoldDB" id="E6UBW8"/>
<accession>E6UBW8</accession>